<dbReference type="Gene3D" id="3.40.50.300">
    <property type="entry name" value="P-loop containing nucleotide triphosphate hydrolases"/>
    <property type="match status" value="2"/>
</dbReference>
<dbReference type="InterPro" id="IPR014001">
    <property type="entry name" value="Helicase_ATP-bd"/>
</dbReference>
<dbReference type="PROSITE" id="PS51192">
    <property type="entry name" value="HELICASE_ATP_BIND_1"/>
    <property type="match status" value="1"/>
</dbReference>
<evidence type="ECO:0000313" key="7">
    <source>
        <dbReference type="EMBL" id="MBD2770218.1"/>
    </source>
</evidence>
<keyword evidence="8" id="KW-1185">Reference proteome</keyword>
<dbReference type="InterPro" id="IPR001650">
    <property type="entry name" value="Helicase_C-like"/>
</dbReference>
<dbReference type="GO" id="GO:0005524">
    <property type="term" value="F:ATP binding"/>
    <property type="evidence" value="ECO:0007669"/>
    <property type="project" value="UniProtKB-KW"/>
</dbReference>
<reference evidence="7" key="1">
    <citation type="submission" date="2020-09" db="EMBL/GenBank/DDBJ databases">
        <authorList>
            <person name="Kim M.K."/>
        </authorList>
    </citation>
    <scope>NUCLEOTIDE SEQUENCE</scope>
    <source>
        <strain evidence="7">BT664</strain>
    </source>
</reference>
<proteinExistence type="predicted"/>
<dbReference type="Pfam" id="PF00271">
    <property type="entry name" value="Helicase_C"/>
    <property type="match status" value="1"/>
</dbReference>
<dbReference type="PANTHER" id="PTHR47961">
    <property type="entry name" value="DNA POLYMERASE THETA, PUTATIVE (AFU_ORTHOLOGUE AFUA_1G05260)-RELATED"/>
    <property type="match status" value="1"/>
</dbReference>
<dbReference type="InterPro" id="IPR027417">
    <property type="entry name" value="P-loop_NTPase"/>
</dbReference>
<name>A0A927BHX6_9BACT</name>
<accession>A0A927BHX6</accession>
<evidence type="ECO:0000259" key="6">
    <source>
        <dbReference type="PROSITE" id="PS51194"/>
    </source>
</evidence>
<protein>
    <submittedName>
        <fullName evidence="7">DEAD/DEAH box helicase</fullName>
    </submittedName>
</protein>
<evidence type="ECO:0000259" key="5">
    <source>
        <dbReference type="PROSITE" id="PS51192"/>
    </source>
</evidence>
<dbReference type="Proteomes" id="UP000612233">
    <property type="component" value="Unassembled WGS sequence"/>
</dbReference>
<feature type="domain" description="Helicase ATP-binding" evidence="5">
    <location>
        <begin position="113"/>
        <end position="265"/>
    </location>
</feature>
<gene>
    <name evidence="7" type="ORF">IC235_20220</name>
</gene>
<dbReference type="RefSeq" id="WP_191007029.1">
    <property type="nucleotide sequence ID" value="NZ_JACXAD010000031.1"/>
</dbReference>
<keyword evidence="4" id="KW-0067">ATP-binding</keyword>
<keyword evidence="2" id="KW-0378">Hydrolase</keyword>
<evidence type="ECO:0000256" key="2">
    <source>
        <dbReference type="ARBA" id="ARBA00022801"/>
    </source>
</evidence>
<dbReference type="GO" id="GO:0003676">
    <property type="term" value="F:nucleic acid binding"/>
    <property type="evidence" value="ECO:0007669"/>
    <property type="project" value="InterPro"/>
</dbReference>
<evidence type="ECO:0000256" key="4">
    <source>
        <dbReference type="ARBA" id="ARBA00022840"/>
    </source>
</evidence>
<evidence type="ECO:0000313" key="8">
    <source>
        <dbReference type="Proteomes" id="UP000612233"/>
    </source>
</evidence>
<evidence type="ECO:0000256" key="1">
    <source>
        <dbReference type="ARBA" id="ARBA00022741"/>
    </source>
</evidence>
<organism evidence="7 8">
    <name type="scientific">Hymenobacter montanus</name>
    <dbReference type="NCBI Taxonomy" id="2771359"/>
    <lineage>
        <taxon>Bacteria</taxon>
        <taxon>Pseudomonadati</taxon>
        <taxon>Bacteroidota</taxon>
        <taxon>Cytophagia</taxon>
        <taxon>Cytophagales</taxon>
        <taxon>Hymenobacteraceae</taxon>
        <taxon>Hymenobacter</taxon>
    </lineage>
</organism>
<comment type="caution">
    <text evidence="7">The sequence shown here is derived from an EMBL/GenBank/DDBJ whole genome shotgun (WGS) entry which is preliminary data.</text>
</comment>
<evidence type="ECO:0000256" key="3">
    <source>
        <dbReference type="ARBA" id="ARBA00022806"/>
    </source>
</evidence>
<dbReference type="GO" id="GO:0016787">
    <property type="term" value="F:hydrolase activity"/>
    <property type="evidence" value="ECO:0007669"/>
    <property type="project" value="UniProtKB-KW"/>
</dbReference>
<sequence>MKEIYESIMAQLSTTDIMLTNQYEILKEANNIVNDAQSEYAQDVVLRLLEKKESFPIVEAKKLINALARKVGLFPYMNLEEASYAETFAYFFFKPEGLANDEIVFHRPQAEVFYSILEGENVILSAPTSFGKSLIIDALVASRKYNNIAIILPTIALIDETRKRLSSYKDYKIITHASQSKSEKNLFVLTQERVVEFLNSPIDLFIIDEFYKLSPTAIDQDRSYVLNHAFYKLYKTNAQFYLLGPAIEGVVLPETIHYTFKKLLFKTVISEFIRVPVPKGQNLDVLVNLCRNLNGEPTLVYCASPQSANKVALRIARESNSENSNQGFVGWLEENFHPSWNLPFIISKGVGVHHGKMPRSVSQIIVKLFNEGKIHTLICTSTLIEGVNTKAKNVVIYDNIVAQRRLDFFTFNNICGRSGRMYQHFVGRIFLFHDRPLPNELFVDFPILNQANDVPSKLLIQINSEDLSLNSEYKLAFLKEQSLLSIELIKSNHNIAPESQLALAQDIIDNIGEYYYALNWQDKPTYDQLLQACLLIWKHLHKARGTRSVMSGKSLAYRVNRVVQHKSLQRIIRARVLYSDSNEQISDKIDDELNFVRLWATHNFPKYLRALHAIQKEIFSNLGLEPGDYLTFASQLECLFADPTLVALDEYGIPFQLAQKIQGGLKPNGNLDDVLANLKDFDESKYELTDFELEIITDAKRYL</sequence>
<feature type="domain" description="Helicase C-terminal" evidence="6">
    <location>
        <begin position="282"/>
        <end position="466"/>
    </location>
</feature>
<dbReference type="AlphaFoldDB" id="A0A927BHX6"/>
<dbReference type="PANTHER" id="PTHR47961:SF6">
    <property type="entry name" value="DNA-DIRECTED DNA POLYMERASE"/>
    <property type="match status" value="1"/>
</dbReference>
<dbReference type="PROSITE" id="PS51194">
    <property type="entry name" value="HELICASE_CTER"/>
    <property type="match status" value="1"/>
</dbReference>
<dbReference type="InterPro" id="IPR050474">
    <property type="entry name" value="Hel308_SKI2-like"/>
</dbReference>
<keyword evidence="3 7" id="KW-0347">Helicase</keyword>
<dbReference type="GO" id="GO:0004386">
    <property type="term" value="F:helicase activity"/>
    <property type="evidence" value="ECO:0007669"/>
    <property type="project" value="UniProtKB-KW"/>
</dbReference>
<keyword evidence="1" id="KW-0547">Nucleotide-binding</keyword>
<dbReference type="SMART" id="SM00490">
    <property type="entry name" value="HELICc"/>
    <property type="match status" value="1"/>
</dbReference>
<dbReference type="SUPFAM" id="SSF52540">
    <property type="entry name" value="P-loop containing nucleoside triphosphate hydrolases"/>
    <property type="match status" value="1"/>
</dbReference>
<dbReference type="InterPro" id="IPR011545">
    <property type="entry name" value="DEAD/DEAH_box_helicase_dom"/>
</dbReference>
<dbReference type="EMBL" id="JACXAD010000031">
    <property type="protein sequence ID" value="MBD2770218.1"/>
    <property type="molecule type" value="Genomic_DNA"/>
</dbReference>
<dbReference type="Pfam" id="PF00270">
    <property type="entry name" value="DEAD"/>
    <property type="match status" value="1"/>
</dbReference>